<dbReference type="EMBL" id="MU864356">
    <property type="protein sequence ID" value="KAK4191912.1"/>
    <property type="molecule type" value="Genomic_DNA"/>
</dbReference>
<protein>
    <submittedName>
        <fullName evidence="2">Uncharacterized protein</fullName>
    </submittedName>
</protein>
<reference evidence="2" key="2">
    <citation type="submission" date="2023-05" db="EMBL/GenBank/DDBJ databases">
        <authorList>
            <consortium name="Lawrence Berkeley National Laboratory"/>
            <person name="Steindorff A."/>
            <person name="Hensen N."/>
            <person name="Bonometti L."/>
            <person name="Westerberg I."/>
            <person name="Brannstrom I.O."/>
            <person name="Guillou S."/>
            <person name="Cros-Aarteil S."/>
            <person name="Calhoun S."/>
            <person name="Haridas S."/>
            <person name="Kuo A."/>
            <person name="Mondo S."/>
            <person name="Pangilinan J."/>
            <person name="Riley R."/>
            <person name="Labutti K."/>
            <person name="Andreopoulos B."/>
            <person name="Lipzen A."/>
            <person name="Chen C."/>
            <person name="Yanf M."/>
            <person name="Daum C."/>
            <person name="Ng V."/>
            <person name="Clum A."/>
            <person name="Ohm R."/>
            <person name="Martin F."/>
            <person name="Silar P."/>
            <person name="Natvig D."/>
            <person name="Lalanne C."/>
            <person name="Gautier V."/>
            <person name="Ament-Velasquez S.L."/>
            <person name="Kruys A."/>
            <person name="Hutchinson M.I."/>
            <person name="Powell A.J."/>
            <person name="Barry K."/>
            <person name="Miller A.N."/>
            <person name="Grigoriev I.V."/>
            <person name="Debuchy R."/>
            <person name="Gladieux P."/>
            <person name="Thoren M.H."/>
            <person name="Johannesson H."/>
        </authorList>
    </citation>
    <scope>NUCLEOTIDE SEQUENCE</scope>
    <source>
        <strain evidence="2">PSN309</strain>
    </source>
</reference>
<evidence type="ECO:0000313" key="3">
    <source>
        <dbReference type="Proteomes" id="UP001302126"/>
    </source>
</evidence>
<evidence type="ECO:0000313" key="2">
    <source>
        <dbReference type="EMBL" id="KAK4191912.1"/>
    </source>
</evidence>
<organism evidence="2 3">
    <name type="scientific">Podospora australis</name>
    <dbReference type="NCBI Taxonomy" id="1536484"/>
    <lineage>
        <taxon>Eukaryota</taxon>
        <taxon>Fungi</taxon>
        <taxon>Dikarya</taxon>
        <taxon>Ascomycota</taxon>
        <taxon>Pezizomycotina</taxon>
        <taxon>Sordariomycetes</taxon>
        <taxon>Sordariomycetidae</taxon>
        <taxon>Sordariales</taxon>
        <taxon>Podosporaceae</taxon>
        <taxon>Podospora</taxon>
    </lineage>
</organism>
<sequence>MHLATSLLGVLASTATASVVILPGGQPLPYRPEASISIQSANDLLKQSAPGEFPNNTRLLLSTYDGTLNSGTSAKPVFTDLVPSGDSFVRGAIQAWGEHLHLEIRPEEVWFTVLTQMNFFMEANAESLRHLFVKHQGQEVIFIEDYTWTDVLWRFKDEIQKRVLTPWLLDWIVPNFSTTTDNDVMTSNILMMGLVKAYFRYEGGIICGLPSVTLLGEKSDWVKLQKKLERLSFFGKEPEEYQARLAPIFKRFVQSFDTPDDPEIKKFWNQIVFASYSNVCGAAPLDVSGWITGFFNWDEEGRLIGRYGQSVVELDGVKYVSHDITRLPVGYARAPFIMRDFDNVDRFEAYVAAGTLGKKITKGYPEGYTKALERAGIKSNVAANASAHGTLRPLSAWMLYGPLSHNATKTYRPSQGELSLIASRTKLNLNNQCGWGRN</sequence>
<comment type="caution">
    <text evidence="2">The sequence shown here is derived from an EMBL/GenBank/DDBJ whole genome shotgun (WGS) entry which is preliminary data.</text>
</comment>
<name>A0AAN6X4G0_9PEZI</name>
<gene>
    <name evidence="2" type="ORF">QBC35DRAFT_257672</name>
</gene>
<accession>A0AAN6X4G0</accession>
<dbReference type="PANTHER" id="PTHR31252">
    <property type="entry name" value="DUF4419 DOMAIN-CONTAINING PROTEIN"/>
    <property type="match status" value="1"/>
</dbReference>
<dbReference type="Pfam" id="PF14388">
    <property type="entry name" value="DUF4419"/>
    <property type="match status" value="1"/>
</dbReference>
<feature type="signal peptide" evidence="1">
    <location>
        <begin position="1"/>
        <end position="17"/>
    </location>
</feature>
<dbReference type="InterPro" id="IPR025533">
    <property type="entry name" value="DUF4419"/>
</dbReference>
<dbReference type="PANTHER" id="PTHR31252:SF11">
    <property type="entry name" value="DUF4419 DOMAIN-CONTAINING PROTEIN"/>
    <property type="match status" value="1"/>
</dbReference>
<feature type="chain" id="PRO_5042933881" evidence="1">
    <location>
        <begin position="18"/>
        <end position="438"/>
    </location>
</feature>
<keyword evidence="1" id="KW-0732">Signal</keyword>
<reference evidence="2" key="1">
    <citation type="journal article" date="2023" name="Mol. Phylogenet. Evol.">
        <title>Genome-scale phylogeny and comparative genomics of the fungal order Sordariales.</title>
        <authorList>
            <person name="Hensen N."/>
            <person name="Bonometti L."/>
            <person name="Westerberg I."/>
            <person name="Brannstrom I.O."/>
            <person name="Guillou S."/>
            <person name="Cros-Aarteil S."/>
            <person name="Calhoun S."/>
            <person name="Haridas S."/>
            <person name="Kuo A."/>
            <person name="Mondo S."/>
            <person name="Pangilinan J."/>
            <person name="Riley R."/>
            <person name="LaButti K."/>
            <person name="Andreopoulos B."/>
            <person name="Lipzen A."/>
            <person name="Chen C."/>
            <person name="Yan M."/>
            <person name="Daum C."/>
            <person name="Ng V."/>
            <person name="Clum A."/>
            <person name="Steindorff A."/>
            <person name="Ohm R.A."/>
            <person name="Martin F."/>
            <person name="Silar P."/>
            <person name="Natvig D.O."/>
            <person name="Lalanne C."/>
            <person name="Gautier V."/>
            <person name="Ament-Velasquez S.L."/>
            <person name="Kruys A."/>
            <person name="Hutchinson M.I."/>
            <person name="Powell A.J."/>
            <person name="Barry K."/>
            <person name="Miller A.N."/>
            <person name="Grigoriev I.V."/>
            <person name="Debuchy R."/>
            <person name="Gladieux P."/>
            <person name="Hiltunen Thoren M."/>
            <person name="Johannesson H."/>
        </authorList>
    </citation>
    <scope>NUCLEOTIDE SEQUENCE</scope>
    <source>
        <strain evidence="2">PSN309</strain>
    </source>
</reference>
<proteinExistence type="predicted"/>
<keyword evidence="3" id="KW-1185">Reference proteome</keyword>
<dbReference type="AlphaFoldDB" id="A0AAN6X4G0"/>
<dbReference type="Proteomes" id="UP001302126">
    <property type="component" value="Unassembled WGS sequence"/>
</dbReference>
<evidence type="ECO:0000256" key="1">
    <source>
        <dbReference type="SAM" id="SignalP"/>
    </source>
</evidence>